<accession>A0A7M5V6B6</accession>
<feature type="domain" description="COMM" evidence="1">
    <location>
        <begin position="132"/>
        <end position="201"/>
    </location>
</feature>
<dbReference type="EnsemblMetazoa" id="CLYHEMT012157.2">
    <property type="protein sequence ID" value="CLYHEMP012157.2"/>
    <property type="gene ID" value="CLYHEMG012157"/>
</dbReference>
<protein>
    <recommendedName>
        <fullName evidence="1">COMM domain-containing protein</fullName>
    </recommendedName>
</protein>
<keyword evidence="3" id="KW-1185">Reference proteome</keyword>
<dbReference type="PROSITE" id="PS51269">
    <property type="entry name" value="COMM"/>
    <property type="match status" value="1"/>
</dbReference>
<dbReference type="PANTHER" id="PTHR12333">
    <property type="entry name" value="COMM DOMAIN CONTAINING PROTEIN 10"/>
    <property type="match status" value="1"/>
</dbReference>
<dbReference type="InterPro" id="IPR017920">
    <property type="entry name" value="COMM"/>
</dbReference>
<evidence type="ECO:0000259" key="1">
    <source>
        <dbReference type="PROSITE" id="PS51269"/>
    </source>
</evidence>
<name>A0A7M5V6B6_9CNID</name>
<evidence type="ECO:0000313" key="3">
    <source>
        <dbReference type="Proteomes" id="UP000594262"/>
    </source>
</evidence>
<organism evidence="2 3">
    <name type="scientific">Clytia hemisphaerica</name>
    <dbReference type="NCBI Taxonomy" id="252671"/>
    <lineage>
        <taxon>Eukaryota</taxon>
        <taxon>Metazoa</taxon>
        <taxon>Cnidaria</taxon>
        <taxon>Hydrozoa</taxon>
        <taxon>Hydroidolina</taxon>
        <taxon>Leptothecata</taxon>
        <taxon>Obeliida</taxon>
        <taxon>Clytiidae</taxon>
        <taxon>Clytia</taxon>
    </lineage>
</organism>
<dbReference type="InterPro" id="IPR037361">
    <property type="entry name" value="COMMD10"/>
</dbReference>
<sequence length="203" mass="23431">MASTVQWFSNTANIKRAVLLLNDIDDKKALRLLIRVAQNLHKKNEKAFTDEEEEKLCSAFNLTSRDVENILDTISFVLEQAAYHSAKLNTLRKQLAGIGFTEEKVECFAKVWEENGSFIVEQYRKRTFAPKQLDTVNWELRLQTAQSNKTKMKMPSAIIELGLLSPDSKDTEKVLYEFNHDQLFELFTKLETVQKQLDGLNKN</sequence>
<dbReference type="Pfam" id="PF07258">
    <property type="entry name" value="COMM_domain"/>
    <property type="match status" value="1"/>
</dbReference>
<dbReference type="PANTHER" id="PTHR12333:SF0">
    <property type="entry name" value="COMM DOMAIN-CONTAINING PROTEIN 10"/>
    <property type="match status" value="1"/>
</dbReference>
<evidence type="ECO:0000313" key="2">
    <source>
        <dbReference type="EnsemblMetazoa" id="CLYHEMP012157.2"/>
    </source>
</evidence>
<reference evidence="2" key="1">
    <citation type="submission" date="2021-01" db="UniProtKB">
        <authorList>
            <consortium name="EnsemblMetazoa"/>
        </authorList>
    </citation>
    <scope>IDENTIFICATION</scope>
</reference>
<dbReference type="Pfam" id="PF21672">
    <property type="entry name" value="COMM_HN"/>
    <property type="match status" value="1"/>
</dbReference>
<proteinExistence type="predicted"/>
<dbReference type="AlphaFoldDB" id="A0A7M5V6B6"/>
<dbReference type="OrthoDB" id="77522at2759"/>
<dbReference type="Proteomes" id="UP000594262">
    <property type="component" value="Unplaced"/>
</dbReference>